<evidence type="ECO:0000259" key="8">
    <source>
        <dbReference type="Pfam" id="PF22666"/>
    </source>
</evidence>
<dbReference type="Pfam" id="PF22666">
    <property type="entry name" value="Glyco_hydro_2_N2"/>
    <property type="match status" value="1"/>
</dbReference>
<dbReference type="GO" id="GO:0004553">
    <property type="term" value="F:hydrolase activity, hydrolyzing O-glycosyl compounds"/>
    <property type="evidence" value="ECO:0007669"/>
    <property type="project" value="InterPro"/>
</dbReference>
<dbReference type="Pfam" id="PF18368">
    <property type="entry name" value="Ig_GlcNase"/>
    <property type="match status" value="1"/>
</dbReference>
<comment type="similarity">
    <text evidence="1">Belongs to the glycosyl hydrolase 2 family.</text>
</comment>
<sequence length="1177" mass="132516">MAAAGAVGKRVLDTGWLAARSTEVTLTGVQLTTTQPPAAGPDPAAPWMSAAVPGTVLGTLLKNKLIPDPFYGLNNEAIVDIADAGREYYTFWFFTTFQCALVRRNAPVLPTFADRVVLERRIHVPVCPVLDSAQLYCSVDCGQKPFMKVVLQSSGGIAACIFFLFKLSALVWEKLYDNWAISFPLTPRFCFFLLSPIQGFFFLPPIHGRASFCSTSGDISGESGNQHVTLNFRGINYSAEMYLNGHKEVLPKGMFRRHTIDITDILNPDGNNLLAVLVHPPDHPGRIPPQGGQGGDHEVSQTLNKMYIIAYAFFPLWWCSGGNKSYGGTQNGLHMFFFQTHVPLGILLIKEIANVCLHISLWTFQIGKDVATQYVEGWDWICPIRDRNTGIWDEVSISTTGPVNITDPHLVSTFHDDFKRSYLHCTLQLENKSSWIADCALKIQVSTELEGNICLVEHLQSYSITVPAHSYLQYTIPPVSFLIFQATHLFFYKPNLWWPNGMGKQSLYNVEISVDVKGFGESDSWNHYFGFRKIESTIDDSTGGRIFKVNGEPIFIRGGNWILSDGLLRLTKERYMTDIKFHADMNFNMLRCWGGGLAERPDFYHFCDVYGWKHFVQVWQEFWITGDVDGRGIPVSNPDGPLDHDLFLLCARDTVKLLRNHASLALWVGGNEQVPPVDINKALKNDLKLHPMFVSKHASNSQEKYLSEESTDPSKYLDGTRVYVQGSMWDGFANGKGNFTDGPYEIQYPESFFKDSFYKYGFNPEVGSVGVPVAATIRATMPPEGWSIPIFKKRIDGYIKEVPNPIWDYHKFIPYSKPGKVHDQIELYGHPKDLDDFCEKAQLVNYVQYRALLEGWTSFMWTKFTGVLIWKTQNPWTGLRGQFYDHLQDHTAGFYGCRCAAEPIHVQLNLASYFIEVVNTTADELADVAVEISVWDLDGASPYYKVTEKIVVPPKKVKQIIEMKYPKMKDAKPVYFLLLKLFRPSDNGILSRNFYWLHLPGQDYKLLEQYQQKNIPLKIYSEVSVSGTKHKLRMTVENKSKTSVAESRRSVPTTDPGDASGSHNTGKETTGSLWRKIHSSLGGARSSDNLRTLEVNGADSGVAFFLHFSVHTSGSSTAKDGRYNDTRILPVHYSDNYFSLTPGEKAAIDISFEAPPGSSPRVVLRGWNHNLDHAVMI</sequence>
<dbReference type="InterPro" id="IPR023232">
    <property type="entry name" value="Glyco_hydro_2_AS"/>
</dbReference>
<dbReference type="OrthoDB" id="408532at2759"/>
<dbReference type="EMBL" id="LWDX02075629">
    <property type="protein sequence ID" value="OEL12850.1"/>
    <property type="molecule type" value="Genomic_DNA"/>
</dbReference>
<dbReference type="PROSITE" id="PS00608">
    <property type="entry name" value="GLYCOSYL_HYDROL_F2_2"/>
    <property type="match status" value="1"/>
</dbReference>
<dbReference type="InterPro" id="IPR017853">
    <property type="entry name" value="GH"/>
</dbReference>
<dbReference type="InterPro" id="IPR006102">
    <property type="entry name" value="Ig-like_GH2"/>
</dbReference>
<dbReference type="PANTHER" id="PTHR43536">
    <property type="entry name" value="MANNOSYLGLYCOPROTEIN ENDO-BETA-MANNOSIDASE"/>
    <property type="match status" value="1"/>
</dbReference>
<feature type="compositionally biased region" description="Polar residues" evidence="4">
    <location>
        <begin position="1041"/>
        <end position="1053"/>
    </location>
</feature>
<dbReference type="InterPro" id="IPR036156">
    <property type="entry name" value="Beta-gal/glucu_dom_sf"/>
</dbReference>
<evidence type="ECO:0000259" key="7">
    <source>
        <dbReference type="Pfam" id="PF18368"/>
    </source>
</evidence>
<dbReference type="Proteomes" id="UP000095767">
    <property type="component" value="Unassembled WGS sequence"/>
</dbReference>
<keyword evidence="3" id="KW-0326">Glycosidase</keyword>
<name>A0A1E5UIZ8_9POAL</name>
<reference evidence="9 10" key="1">
    <citation type="submission" date="2016-09" db="EMBL/GenBank/DDBJ databases">
        <title>The draft genome of Dichanthelium oligosanthes: A C3 panicoid grass species.</title>
        <authorList>
            <person name="Studer A.J."/>
            <person name="Schnable J.C."/>
            <person name="Brutnell T.P."/>
        </authorList>
    </citation>
    <scope>NUCLEOTIDE SEQUENCE [LARGE SCALE GENOMIC DNA]</scope>
    <source>
        <strain evidence="10">cv. Kellogg 1175</strain>
        <tissue evidence="9">Leaf</tissue>
    </source>
</reference>
<comment type="caution">
    <text evidence="9">The sequence shown here is derived from an EMBL/GenBank/DDBJ whole genome shotgun (WGS) entry which is preliminary data.</text>
</comment>
<dbReference type="PANTHER" id="PTHR43536:SF1">
    <property type="entry name" value="MANNOSYLGLYCOPROTEIN ENDO-BETA-MANNOSIDASE"/>
    <property type="match status" value="1"/>
</dbReference>
<accession>A0A1E5UIZ8</accession>
<feature type="domain" description="Beta-mannosidase-like galactose-binding" evidence="8">
    <location>
        <begin position="222"/>
        <end position="281"/>
    </location>
</feature>
<feature type="region of interest" description="Disordered" evidence="4">
    <location>
        <begin position="1031"/>
        <end position="1072"/>
    </location>
</feature>
<dbReference type="Pfam" id="PF17786">
    <property type="entry name" value="Mannosidase_ig"/>
    <property type="match status" value="1"/>
</dbReference>
<feature type="domain" description="Glycoside hydrolase family 2 immunoglobulin-like beta-sandwich" evidence="5">
    <location>
        <begin position="403"/>
        <end position="532"/>
    </location>
</feature>
<dbReference type="SUPFAM" id="SSF49785">
    <property type="entry name" value="Galactose-binding domain-like"/>
    <property type="match status" value="2"/>
</dbReference>
<dbReference type="Pfam" id="PF00703">
    <property type="entry name" value="Glyco_hydro_2"/>
    <property type="match status" value="1"/>
</dbReference>
<gene>
    <name evidence="9" type="ORF">BAE44_0026131</name>
</gene>
<evidence type="ECO:0000256" key="4">
    <source>
        <dbReference type="SAM" id="MobiDB-lite"/>
    </source>
</evidence>
<dbReference type="Gene3D" id="2.60.120.260">
    <property type="entry name" value="Galactose-binding domain-like"/>
    <property type="match status" value="2"/>
</dbReference>
<keyword evidence="10" id="KW-1185">Reference proteome</keyword>
<dbReference type="STRING" id="888268.A0A1E5UIZ8"/>
<dbReference type="SUPFAM" id="SSF51445">
    <property type="entry name" value="(Trans)glycosidases"/>
    <property type="match status" value="1"/>
</dbReference>
<evidence type="ECO:0000256" key="1">
    <source>
        <dbReference type="ARBA" id="ARBA00007401"/>
    </source>
</evidence>
<dbReference type="Gene3D" id="3.20.20.80">
    <property type="entry name" value="Glycosidases"/>
    <property type="match status" value="1"/>
</dbReference>
<protein>
    <submittedName>
        <fullName evidence="9">Mannosylglycoprotein endo-beta-mannosidase</fullName>
    </submittedName>
</protein>
<evidence type="ECO:0000259" key="5">
    <source>
        <dbReference type="Pfam" id="PF00703"/>
    </source>
</evidence>
<dbReference type="InterPro" id="IPR041351">
    <property type="entry name" value="Ig_GlcNase"/>
</dbReference>
<proteinExistence type="inferred from homology"/>
<dbReference type="Gene3D" id="2.60.40.10">
    <property type="entry name" value="Immunoglobulins"/>
    <property type="match status" value="3"/>
</dbReference>
<evidence type="ECO:0000256" key="2">
    <source>
        <dbReference type="ARBA" id="ARBA00022801"/>
    </source>
</evidence>
<evidence type="ECO:0000313" key="10">
    <source>
        <dbReference type="Proteomes" id="UP000095767"/>
    </source>
</evidence>
<feature type="compositionally biased region" description="Polar residues" evidence="4">
    <location>
        <begin position="1061"/>
        <end position="1072"/>
    </location>
</feature>
<feature type="domain" description="Mannosidase Ig/CBM-like" evidence="6">
    <location>
        <begin position="915"/>
        <end position="998"/>
    </location>
</feature>
<evidence type="ECO:0000313" key="9">
    <source>
        <dbReference type="EMBL" id="OEL12850.1"/>
    </source>
</evidence>
<dbReference type="InterPro" id="IPR013783">
    <property type="entry name" value="Ig-like_fold"/>
</dbReference>
<organism evidence="9 10">
    <name type="scientific">Dichanthelium oligosanthes</name>
    <dbReference type="NCBI Taxonomy" id="888268"/>
    <lineage>
        <taxon>Eukaryota</taxon>
        <taxon>Viridiplantae</taxon>
        <taxon>Streptophyta</taxon>
        <taxon>Embryophyta</taxon>
        <taxon>Tracheophyta</taxon>
        <taxon>Spermatophyta</taxon>
        <taxon>Magnoliopsida</taxon>
        <taxon>Liliopsida</taxon>
        <taxon>Poales</taxon>
        <taxon>Poaceae</taxon>
        <taxon>PACMAD clade</taxon>
        <taxon>Panicoideae</taxon>
        <taxon>Panicodae</taxon>
        <taxon>Paniceae</taxon>
        <taxon>Dichantheliinae</taxon>
        <taxon>Dichanthelium</taxon>
    </lineage>
</organism>
<dbReference type="InterPro" id="IPR041447">
    <property type="entry name" value="Mannosidase_ig"/>
</dbReference>
<feature type="domain" description="Exo-beta-D-glucosaminidase Ig-fold" evidence="7">
    <location>
        <begin position="1122"/>
        <end position="1168"/>
    </location>
</feature>
<keyword evidence="2" id="KW-0378">Hydrolase</keyword>
<evidence type="ECO:0000259" key="6">
    <source>
        <dbReference type="Pfam" id="PF17786"/>
    </source>
</evidence>
<dbReference type="GO" id="GO:0005975">
    <property type="term" value="P:carbohydrate metabolic process"/>
    <property type="evidence" value="ECO:0007669"/>
    <property type="project" value="InterPro"/>
</dbReference>
<dbReference type="AlphaFoldDB" id="A0A1E5UIZ8"/>
<evidence type="ECO:0000256" key="3">
    <source>
        <dbReference type="ARBA" id="ARBA00023295"/>
    </source>
</evidence>
<dbReference type="InterPro" id="IPR054593">
    <property type="entry name" value="Beta-mannosidase-like_N2"/>
</dbReference>
<dbReference type="InterPro" id="IPR008979">
    <property type="entry name" value="Galactose-bd-like_sf"/>
</dbReference>
<dbReference type="SUPFAM" id="SSF49303">
    <property type="entry name" value="beta-Galactosidase/glucuronidase domain"/>
    <property type="match status" value="3"/>
</dbReference>
<dbReference type="InterPro" id="IPR043534">
    <property type="entry name" value="EBDG/EBM"/>
</dbReference>